<reference evidence="2" key="1">
    <citation type="submission" date="2018-10" db="EMBL/GenBank/DDBJ databases">
        <title>Hidden diversity of soil giant viruses.</title>
        <authorList>
            <person name="Schulz F."/>
            <person name="Alteio L."/>
            <person name="Goudeau D."/>
            <person name="Ryan E.M."/>
            <person name="Malmstrom R.R."/>
            <person name="Blanchard J."/>
            <person name="Woyke T."/>
        </authorList>
    </citation>
    <scope>NUCLEOTIDE SEQUENCE</scope>
    <source>
        <strain evidence="2">HAV1</strain>
    </source>
</reference>
<evidence type="ECO:0008006" key="3">
    <source>
        <dbReference type="Google" id="ProtNLM"/>
    </source>
</evidence>
<keyword evidence="1" id="KW-1133">Transmembrane helix</keyword>
<dbReference type="InterPro" id="IPR013083">
    <property type="entry name" value="Znf_RING/FYVE/PHD"/>
</dbReference>
<organism evidence="2">
    <name type="scientific">Harvfovirus sp</name>
    <dbReference type="NCBI Taxonomy" id="2487768"/>
    <lineage>
        <taxon>Viruses</taxon>
        <taxon>Varidnaviria</taxon>
        <taxon>Bamfordvirae</taxon>
        <taxon>Nucleocytoviricota</taxon>
        <taxon>Megaviricetes</taxon>
        <taxon>Imitervirales</taxon>
        <taxon>Mimiviridae</taxon>
        <taxon>Klosneuvirinae</taxon>
    </lineage>
</organism>
<evidence type="ECO:0000256" key="1">
    <source>
        <dbReference type="SAM" id="Phobius"/>
    </source>
</evidence>
<accession>A0A3G5A3L6</accession>
<proteinExistence type="predicted"/>
<feature type="transmembrane region" description="Helical" evidence="1">
    <location>
        <begin position="120"/>
        <end position="140"/>
    </location>
</feature>
<feature type="transmembrane region" description="Helical" evidence="1">
    <location>
        <begin position="173"/>
        <end position="194"/>
    </location>
</feature>
<protein>
    <recommendedName>
        <fullName evidence="3">RING-CH-type domain-containing protein</fullName>
    </recommendedName>
</protein>
<dbReference type="Gene3D" id="3.30.40.10">
    <property type="entry name" value="Zinc/RING finger domain, C3HC4 (zinc finger)"/>
    <property type="match status" value="1"/>
</dbReference>
<feature type="transmembrane region" description="Helical" evidence="1">
    <location>
        <begin position="84"/>
        <end position="100"/>
    </location>
</feature>
<dbReference type="EMBL" id="MK072302">
    <property type="protein sequence ID" value="AYV81770.1"/>
    <property type="molecule type" value="Genomic_DNA"/>
</dbReference>
<dbReference type="SUPFAM" id="SSF57850">
    <property type="entry name" value="RING/U-box"/>
    <property type="match status" value="1"/>
</dbReference>
<sequence>MGNCCGENRDDEEEQQVICRECKLDKKDDQLDNYLIVPCRCVNDDRYIHIRCINRVECPYCGLPYNVYKNDPLSEYILVELRRTWCLYFFGLLVIFIMKFEKCELTGEYLYTYDFNGDAFALYLIRSHLLFVSVGGLVALMKTMKSWKIIVFMIVIMMLFLFDREILKQDCKAIEYILSVGYFVLMAGGIFNWGKKIYDNARVKFDLHKSLIVYNDYTNHHTV</sequence>
<name>A0A3G5A3L6_9VIRU</name>
<evidence type="ECO:0000313" key="2">
    <source>
        <dbReference type="EMBL" id="AYV81770.1"/>
    </source>
</evidence>
<feature type="transmembrane region" description="Helical" evidence="1">
    <location>
        <begin position="147"/>
        <end position="167"/>
    </location>
</feature>
<keyword evidence="1" id="KW-0812">Transmembrane</keyword>
<gene>
    <name evidence="2" type="ORF">Harvfovirus60_3</name>
</gene>
<keyword evidence="1" id="KW-0472">Membrane</keyword>